<accession>A0ABS1EUW6</accession>
<sequence length="75" mass="8669">MNKWIIITFVTTALGLILMLVSFIELRKISKKLDQMDEMDFVPEDIMLNLVKNQRLEVLGMSITAISGLIRVFLR</sequence>
<name>A0ABS1EUW6_9CLOT</name>
<proteinExistence type="predicted"/>
<keyword evidence="1" id="KW-0472">Membrane</keyword>
<dbReference type="RefSeq" id="WP_200272927.1">
    <property type="nucleotide sequence ID" value="NZ_JAENHN010000059.1"/>
</dbReference>
<comment type="caution">
    <text evidence="2">The sequence shown here is derived from an EMBL/GenBank/DDBJ whole genome shotgun (WGS) entry which is preliminary data.</text>
</comment>
<keyword evidence="1" id="KW-0812">Transmembrane</keyword>
<reference evidence="3" key="1">
    <citation type="submission" date="2021-01" db="EMBL/GenBank/DDBJ databases">
        <title>Genome public.</title>
        <authorList>
            <person name="Liu C."/>
            <person name="Sun Q."/>
        </authorList>
    </citation>
    <scope>NUCLEOTIDE SEQUENCE [LARGE SCALE GENOMIC DNA]</scope>
    <source>
        <strain evidence="3">YIM B02505</strain>
    </source>
</reference>
<keyword evidence="3" id="KW-1185">Reference proteome</keyword>
<dbReference type="Proteomes" id="UP000596739">
    <property type="component" value="Unassembled WGS sequence"/>
</dbReference>
<evidence type="ECO:0000313" key="3">
    <source>
        <dbReference type="Proteomes" id="UP000596739"/>
    </source>
</evidence>
<organism evidence="2 3">
    <name type="scientific">Clostridium yunnanense</name>
    <dbReference type="NCBI Taxonomy" id="2800325"/>
    <lineage>
        <taxon>Bacteria</taxon>
        <taxon>Bacillati</taxon>
        <taxon>Bacillota</taxon>
        <taxon>Clostridia</taxon>
        <taxon>Eubacteriales</taxon>
        <taxon>Clostridiaceae</taxon>
        <taxon>Clostridium</taxon>
    </lineage>
</organism>
<gene>
    <name evidence="2" type="ORF">JHL18_21085</name>
</gene>
<dbReference type="EMBL" id="JAENHN010000059">
    <property type="protein sequence ID" value="MBK1813119.1"/>
    <property type="molecule type" value="Genomic_DNA"/>
</dbReference>
<protein>
    <submittedName>
        <fullName evidence="2">Uncharacterized protein</fullName>
    </submittedName>
</protein>
<evidence type="ECO:0000256" key="1">
    <source>
        <dbReference type="SAM" id="Phobius"/>
    </source>
</evidence>
<evidence type="ECO:0000313" key="2">
    <source>
        <dbReference type="EMBL" id="MBK1813119.1"/>
    </source>
</evidence>
<keyword evidence="1" id="KW-1133">Transmembrane helix</keyword>
<feature type="transmembrane region" description="Helical" evidence="1">
    <location>
        <begin position="6"/>
        <end position="26"/>
    </location>
</feature>